<dbReference type="FunFam" id="3.40.605.10:FF:000003">
    <property type="entry name" value="Methylmalonate-semialdehyde dehydrogenase [acylating]"/>
    <property type="match status" value="1"/>
</dbReference>
<dbReference type="GO" id="GO:0005739">
    <property type="term" value="C:mitochondrion"/>
    <property type="evidence" value="ECO:0007669"/>
    <property type="project" value="TreeGrafter"/>
</dbReference>
<keyword evidence="3" id="KW-0560">Oxidoreductase</keyword>
<dbReference type="GO" id="GO:0006574">
    <property type="term" value="P:L-valine catabolic process"/>
    <property type="evidence" value="ECO:0007669"/>
    <property type="project" value="TreeGrafter"/>
</dbReference>
<evidence type="ECO:0000256" key="2">
    <source>
        <dbReference type="ARBA" id="ARBA00013048"/>
    </source>
</evidence>
<evidence type="ECO:0000313" key="7">
    <source>
        <dbReference type="Proteomes" id="UP000189513"/>
    </source>
</evidence>
<dbReference type="InterPro" id="IPR016161">
    <property type="entry name" value="Ald_DH/histidinol_DH"/>
</dbReference>
<keyword evidence="7" id="KW-1185">Reference proteome</keyword>
<dbReference type="Proteomes" id="UP000189513">
    <property type="component" value="Unassembled WGS sequence"/>
</dbReference>
<dbReference type="EC" id="1.2.1.27" evidence="2"/>
<organism evidence="6 7">
    <name type="scientific">Cyberlindnera fabianii</name>
    <name type="common">Yeast</name>
    <name type="synonym">Hansenula fabianii</name>
    <dbReference type="NCBI Taxonomy" id="36022"/>
    <lineage>
        <taxon>Eukaryota</taxon>
        <taxon>Fungi</taxon>
        <taxon>Dikarya</taxon>
        <taxon>Ascomycota</taxon>
        <taxon>Saccharomycotina</taxon>
        <taxon>Saccharomycetes</taxon>
        <taxon>Phaffomycetales</taxon>
        <taxon>Phaffomycetaceae</taxon>
        <taxon>Cyberlindnera</taxon>
    </lineage>
</organism>
<dbReference type="EMBL" id="MPUK01000011">
    <property type="protein sequence ID" value="ONH65447.1"/>
    <property type="molecule type" value="Genomic_DNA"/>
</dbReference>
<proteinExistence type="inferred from homology"/>
<sequence length="533" mass="57415">MISTIARTAKGRANLLRQAPVILRAARAYMSTIQVAPSLKEHATPGFEPYDTATYINGKALKSDSTEWFDVFDPATDIVVSKVPQSTPEELDGAIAAAEEAFKTFSQFSPIKRMELTFKYVELLKANKERLASVIVLEQGKSWSAAIADVYRGIQCAEHACTVLKETESVGFEVSNDMETKTVREPIGVVGSICPFNFPVMIPLWTIPYIIATGNTTVLKPSEACPGTGAILAEIAKEAGVPDGVVNIVHGKAPTVTKLSTDPRIAAVTFVGGNNAGKYVYNEATKLGKRVQCNLGAKNHVVVMPDADKDSLLKGIVTGAFSSTGQVCLSTDILFLVGEAKNFLPEIVEQVKTLKVKPGFQDGDFGPVVSKESLARIEAVIEDAVSKGAKVLVDGRLNKPTEEQYKNGYFIGATLLADVKPGMRCVDEELFGPIFTVVEADSLDYTIDYINKNAFGNSVAIYTQSGPAANAFSKKINVNQVGVNVAIPIPHAAFGFTSNKASFLGDLHFYGPSAFKFLTQPKTITTSWKGMKY</sequence>
<dbReference type="VEuPathDB" id="FungiDB:BON22_4650"/>
<dbReference type="AlphaFoldDB" id="A0A1V2L0M3"/>
<evidence type="ECO:0000259" key="5">
    <source>
        <dbReference type="Pfam" id="PF00171"/>
    </source>
</evidence>
<comment type="caution">
    <text evidence="6">The sequence shown here is derived from an EMBL/GenBank/DDBJ whole genome shotgun (WGS) entry which is preliminary data.</text>
</comment>
<dbReference type="InterPro" id="IPR015590">
    <property type="entry name" value="Aldehyde_DH_dom"/>
</dbReference>
<keyword evidence="4" id="KW-0520">NAD</keyword>
<accession>A0A1V2L0M3</accession>
<dbReference type="Gene3D" id="3.40.309.10">
    <property type="entry name" value="Aldehyde Dehydrogenase, Chain A, domain 2"/>
    <property type="match status" value="1"/>
</dbReference>
<dbReference type="Gene3D" id="3.40.605.10">
    <property type="entry name" value="Aldehyde Dehydrogenase, Chain A, domain 1"/>
    <property type="match status" value="1"/>
</dbReference>
<evidence type="ECO:0000313" key="6">
    <source>
        <dbReference type="EMBL" id="ONH65447.1"/>
    </source>
</evidence>
<feature type="domain" description="Aldehyde dehydrogenase" evidence="5">
    <location>
        <begin position="63"/>
        <end position="524"/>
    </location>
</feature>
<dbReference type="NCBIfam" id="TIGR01722">
    <property type="entry name" value="MMSDH"/>
    <property type="match status" value="1"/>
</dbReference>
<gene>
    <name evidence="6" type="ORF">BON22_4650</name>
</gene>
<comment type="similarity">
    <text evidence="1">Belongs to the aldehyde dehydrogenase family.</text>
</comment>
<dbReference type="FunFam" id="3.40.309.10:FF:000002">
    <property type="entry name" value="Methylmalonate-semialdehyde dehydrogenase (Acylating)"/>
    <property type="match status" value="1"/>
</dbReference>
<dbReference type="PANTHER" id="PTHR43866">
    <property type="entry name" value="MALONATE-SEMIALDEHYDE DEHYDROGENASE"/>
    <property type="match status" value="1"/>
</dbReference>
<dbReference type="InterPro" id="IPR010061">
    <property type="entry name" value="MeMal-semiAld_DH"/>
</dbReference>
<dbReference type="InterPro" id="IPR016162">
    <property type="entry name" value="Ald_DH_N"/>
</dbReference>
<dbReference type="GO" id="GO:0004491">
    <property type="term" value="F:methylmalonate-semialdehyde dehydrogenase (acylating, NAD) activity"/>
    <property type="evidence" value="ECO:0007669"/>
    <property type="project" value="UniProtKB-EC"/>
</dbReference>
<dbReference type="PANTHER" id="PTHR43866:SF3">
    <property type="entry name" value="METHYLMALONATE-SEMIALDEHYDE DEHYDROGENASE [ACYLATING], MITOCHONDRIAL"/>
    <property type="match status" value="1"/>
</dbReference>
<dbReference type="Pfam" id="PF00171">
    <property type="entry name" value="Aldedh"/>
    <property type="match status" value="1"/>
</dbReference>
<reference evidence="7" key="1">
    <citation type="journal article" date="2017" name="Genome Announc.">
        <title>Genome sequences of Cyberlindnera fabianii 65, Pichia kudriavzevii 129, and Saccharomyces cerevisiae 131 isolated from fermented masau fruits in Zimbabwe.</title>
        <authorList>
            <person name="van Rijswijck I.M.H."/>
            <person name="Derks M.F.L."/>
            <person name="Abee T."/>
            <person name="de Ridder D."/>
            <person name="Smid E.J."/>
        </authorList>
    </citation>
    <scope>NUCLEOTIDE SEQUENCE [LARGE SCALE GENOMIC DNA]</scope>
    <source>
        <strain evidence="7">65</strain>
    </source>
</reference>
<evidence type="ECO:0000256" key="4">
    <source>
        <dbReference type="ARBA" id="ARBA00023027"/>
    </source>
</evidence>
<protein>
    <recommendedName>
        <fullName evidence="2">methylmalonate-semialdehyde dehydrogenase (CoA acylating)</fullName>
        <ecNumber evidence="2">1.2.1.27</ecNumber>
    </recommendedName>
</protein>
<dbReference type="GO" id="GO:0006210">
    <property type="term" value="P:thymine catabolic process"/>
    <property type="evidence" value="ECO:0007669"/>
    <property type="project" value="TreeGrafter"/>
</dbReference>
<dbReference type="SUPFAM" id="SSF53720">
    <property type="entry name" value="ALDH-like"/>
    <property type="match status" value="1"/>
</dbReference>
<evidence type="ECO:0000256" key="3">
    <source>
        <dbReference type="ARBA" id="ARBA00023002"/>
    </source>
</evidence>
<dbReference type="STRING" id="36022.A0A1V2L0M3"/>
<dbReference type="InterPro" id="IPR016163">
    <property type="entry name" value="Ald_DH_C"/>
</dbReference>
<name>A0A1V2L0M3_CYBFA</name>
<dbReference type="OMA" id="GMRCVDE"/>
<evidence type="ECO:0000256" key="1">
    <source>
        <dbReference type="ARBA" id="ARBA00009986"/>
    </source>
</evidence>